<evidence type="ECO:0000313" key="3">
    <source>
        <dbReference type="Proteomes" id="UP001595797"/>
    </source>
</evidence>
<name>A0ABV9TNI1_9MICC</name>
<dbReference type="RefSeq" id="WP_277549966.1">
    <property type="nucleotide sequence ID" value="NZ_JARAMH010000002.1"/>
</dbReference>
<dbReference type="EMBL" id="JBHSIW010000025">
    <property type="protein sequence ID" value="MFC4905179.1"/>
    <property type="molecule type" value="Genomic_DNA"/>
</dbReference>
<reference evidence="3" key="1">
    <citation type="journal article" date="2019" name="Int. J. Syst. Evol. Microbiol.">
        <title>The Global Catalogue of Microorganisms (GCM) 10K type strain sequencing project: providing services to taxonomists for standard genome sequencing and annotation.</title>
        <authorList>
            <consortium name="The Broad Institute Genomics Platform"/>
            <consortium name="The Broad Institute Genome Sequencing Center for Infectious Disease"/>
            <person name="Wu L."/>
            <person name="Ma J."/>
        </authorList>
    </citation>
    <scope>NUCLEOTIDE SEQUENCE [LARGE SCALE GENOMIC DNA]</scope>
    <source>
        <strain evidence="3">CGMCC 4.6946</strain>
    </source>
</reference>
<gene>
    <name evidence="2" type="ORF">ACFPCS_16550</name>
</gene>
<protein>
    <submittedName>
        <fullName evidence="2">Uncharacterized protein</fullName>
    </submittedName>
</protein>
<dbReference type="Proteomes" id="UP001595797">
    <property type="component" value="Unassembled WGS sequence"/>
</dbReference>
<keyword evidence="3" id="KW-1185">Reference proteome</keyword>
<accession>A0ABV9TNI1</accession>
<proteinExistence type="predicted"/>
<feature type="compositionally biased region" description="Low complexity" evidence="1">
    <location>
        <begin position="12"/>
        <end position="21"/>
    </location>
</feature>
<evidence type="ECO:0000313" key="2">
    <source>
        <dbReference type="EMBL" id="MFC4905179.1"/>
    </source>
</evidence>
<evidence type="ECO:0000256" key="1">
    <source>
        <dbReference type="SAM" id="MobiDB-lite"/>
    </source>
</evidence>
<feature type="region of interest" description="Disordered" evidence="1">
    <location>
        <begin position="1"/>
        <end position="21"/>
    </location>
</feature>
<organism evidence="2 3">
    <name type="scientific">Kocuria oceani</name>
    <dbReference type="NCBI Taxonomy" id="988827"/>
    <lineage>
        <taxon>Bacteria</taxon>
        <taxon>Bacillati</taxon>
        <taxon>Actinomycetota</taxon>
        <taxon>Actinomycetes</taxon>
        <taxon>Micrococcales</taxon>
        <taxon>Micrococcaceae</taxon>
        <taxon>Kocuria</taxon>
    </lineage>
</organism>
<comment type="caution">
    <text evidence="2">The sequence shown here is derived from an EMBL/GenBank/DDBJ whole genome shotgun (WGS) entry which is preliminary data.</text>
</comment>
<sequence>MTCPAPPDDADAPGADAPDADTLGADALDVVAPATVVDLAAGAAHITPVVVDGEARYAVDLPDQPLDDDDVTSLAVALQVAQAGPAVLVDVEEYLGSALDDAPDTGEPRP</sequence>